<keyword evidence="7 10" id="KW-0560">Oxidoreductase</keyword>
<evidence type="ECO:0000256" key="1">
    <source>
        <dbReference type="ARBA" id="ARBA00001971"/>
    </source>
</evidence>
<sequence>MAQSRQDAQRKSRAGESVAAKHKQLEAFAQSADSQLTTNHGVTIPDNHNSLKAGPRGPTLLEDFILQEKLSHFAQERIPERVVYARGCAAHGYFELVRPMVDFTRADFLQEVGSRTPVFVRFSNLTGARGSADTVRDARGFAVKFYTREGNFDLVGSSFPVAFVQDAMKYPDFIHALQGEAGNDIPQASSAHDTFWDFASLMPETTHALMWLMSDHALPRSLRMMAGFGVHTFRLVNARGAVHCARFLWRPRLGRHALLADEAVKIAGRDPDFLRRDLWESLEAGQFPEWELTLQLVPQERAASLGFDLFDPTKLLPEEVVQPLVVGRLVLNRNPDSFFAETEQVAFHPGHLVPGIDFSEDPLLQGRLSAYTQAQAWRLSGPKHHELPINRSLCPVHNFQRGGANRLQVNKGPVAYEPNSLATGAEFRVDGGQQGFQTEAVPLESPKLRRRSASFDDHFSQASFFWNSQGPTEKEHIVAAFLHELTQVTVQGVRQRVVDNLAHVDSRLARKLAEGLGLPPPDPKAAAGRAGFRDGRHKLPIEAAPSLSIEAAVPTGSPQLAGRRVAVLVASGVEVGAMRVIQQALQDAGASCSVLGERLGSVATASGQQLAVTQNFQFTPSVLFDAVLVPGGPSSVEALAASGDALHFVLEAYRHGKPLCLIGEAVTLLASLGVAADGAGVPGLVVGRNEPPARAQLAQDFLAAMARHRHWGRPGVASLAA</sequence>
<evidence type="ECO:0000313" key="13">
    <source>
        <dbReference type="EMBL" id="MBE7940408.1"/>
    </source>
</evidence>
<feature type="region of interest" description="Disordered" evidence="11">
    <location>
        <begin position="1"/>
        <end position="20"/>
    </location>
</feature>
<evidence type="ECO:0000256" key="5">
    <source>
        <dbReference type="ARBA" id="ARBA00022617"/>
    </source>
</evidence>
<dbReference type="InterPro" id="IPR041399">
    <property type="entry name" value="Catalase_large_C"/>
</dbReference>
<evidence type="ECO:0000256" key="3">
    <source>
        <dbReference type="ARBA" id="ARBA00012314"/>
    </source>
</evidence>
<gene>
    <name evidence="13" type="ORF">IM725_07485</name>
</gene>
<evidence type="ECO:0000256" key="7">
    <source>
        <dbReference type="ARBA" id="ARBA00023002"/>
    </source>
</evidence>
<dbReference type="EC" id="1.11.1.6" evidence="3 10"/>
<evidence type="ECO:0000256" key="2">
    <source>
        <dbReference type="ARBA" id="ARBA00002974"/>
    </source>
</evidence>
<evidence type="ECO:0000256" key="8">
    <source>
        <dbReference type="ARBA" id="ARBA00023004"/>
    </source>
</evidence>
<evidence type="ECO:0000256" key="10">
    <source>
        <dbReference type="PIRNR" id="PIRNR038927"/>
    </source>
</evidence>
<dbReference type="Gene3D" id="1.20.1370.20">
    <property type="match status" value="1"/>
</dbReference>
<dbReference type="InterPro" id="IPR043156">
    <property type="entry name" value="Catalase_clade2_helical"/>
</dbReference>
<evidence type="ECO:0000256" key="6">
    <source>
        <dbReference type="ARBA" id="ARBA00022723"/>
    </source>
</evidence>
<organism evidence="13 14">
    <name type="scientific">Ramlibacter aquaticus</name>
    <dbReference type="NCBI Taxonomy" id="2780094"/>
    <lineage>
        <taxon>Bacteria</taxon>
        <taxon>Pseudomonadati</taxon>
        <taxon>Pseudomonadota</taxon>
        <taxon>Betaproteobacteria</taxon>
        <taxon>Burkholderiales</taxon>
        <taxon>Comamonadaceae</taxon>
        <taxon>Ramlibacter</taxon>
    </lineage>
</organism>
<evidence type="ECO:0000313" key="14">
    <source>
        <dbReference type="Proteomes" id="UP000715965"/>
    </source>
</evidence>
<dbReference type="EMBL" id="JADDOJ010000022">
    <property type="protein sequence ID" value="MBE7940408.1"/>
    <property type="molecule type" value="Genomic_DNA"/>
</dbReference>
<dbReference type="Pfam" id="PF00199">
    <property type="entry name" value="Catalase"/>
    <property type="match status" value="1"/>
</dbReference>
<dbReference type="PIRSF" id="PIRSF038927">
    <property type="entry name" value="Catalase_clade2"/>
    <property type="match status" value="1"/>
</dbReference>
<dbReference type="InterPro" id="IPR020835">
    <property type="entry name" value="Catalase_sf"/>
</dbReference>
<dbReference type="PRINTS" id="PR00067">
    <property type="entry name" value="CATALASE"/>
</dbReference>
<protein>
    <recommendedName>
        <fullName evidence="3 10">Catalase</fullName>
        <ecNumber evidence="3 10">1.11.1.6</ecNumber>
    </recommendedName>
</protein>
<evidence type="ECO:0000256" key="9">
    <source>
        <dbReference type="ARBA" id="ARBA00023324"/>
    </source>
</evidence>
<dbReference type="PROSITE" id="PS51402">
    <property type="entry name" value="CATALASE_3"/>
    <property type="match status" value="1"/>
</dbReference>
<keyword evidence="6 10" id="KW-0479">Metal-binding</keyword>
<evidence type="ECO:0000256" key="11">
    <source>
        <dbReference type="SAM" id="MobiDB-lite"/>
    </source>
</evidence>
<dbReference type="InterPro" id="IPR018028">
    <property type="entry name" value="Catalase"/>
</dbReference>
<comment type="cofactor">
    <cofactor evidence="1 10">
        <name>heme</name>
        <dbReference type="ChEBI" id="CHEBI:30413"/>
    </cofactor>
</comment>
<evidence type="ECO:0000259" key="12">
    <source>
        <dbReference type="SMART" id="SM01060"/>
    </source>
</evidence>
<comment type="catalytic activity">
    <reaction evidence="10">
        <text>2 H2O2 = O2 + 2 H2O</text>
        <dbReference type="Rhea" id="RHEA:20309"/>
        <dbReference type="ChEBI" id="CHEBI:15377"/>
        <dbReference type="ChEBI" id="CHEBI:15379"/>
        <dbReference type="ChEBI" id="CHEBI:16240"/>
        <dbReference type="EC" id="1.11.1.6"/>
    </reaction>
</comment>
<dbReference type="InterPro" id="IPR011614">
    <property type="entry name" value="Catalase_core"/>
</dbReference>
<reference evidence="13 14" key="1">
    <citation type="submission" date="2020-10" db="EMBL/GenBank/DDBJ databases">
        <title>Draft genome of Ramlibacter aquaticus LMG 30558.</title>
        <authorList>
            <person name="Props R."/>
        </authorList>
    </citation>
    <scope>NUCLEOTIDE SEQUENCE [LARGE SCALE GENOMIC DNA]</scope>
    <source>
        <strain evidence="13 14">LMG 30558</strain>
    </source>
</reference>
<dbReference type="RefSeq" id="WP_193779952.1">
    <property type="nucleotide sequence ID" value="NZ_JADDOJ010000022.1"/>
</dbReference>
<keyword evidence="9 10" id="KW-0376">Hydrogen peroxide</keyword>
<dbReference type="SUPFAM" id="SSF52317">
    <property type="entry name" value="Class I glutamine amidotransferase-like"/>
    <property type="match status" value="1"/>
</dbReference>
<comment type="similarity">
    <text evidence="10">Belongs to the catalase family.</text>
</comment>
<accession>A0ABR9SDH3</accession>
<proteinExistence type="inferred from homology"/>
<comment type="caution">
    <text evidence="13">The sequence shown here is derived from an EMBL/GenBank/DDBJ whole genome shotgun (WGS) entry which is preliminary data.</text>
</comment>
<dbReference type="SUPFAM" id="SSF56634">
    <property type="entry name" value="Heme-dependent catalase-like"/>
    <property type="match status" value="1"/>
</dbReference>
<dbReference type="CDD" id="cd03132">
    <property type="entry name" value="GATase1_catalase"/>
    <property type="match status" value="1"/>
</dbReference>
<keyword evidence="14" id="KW-1185">Reference proteome</keyword>
<dbReference type="Pfam" id="PF06628">
    <property type="entry name" value="Catalase-rel"/>
    <property type="match status" value="1"/>
</dbReference>
<keyword evidence="4 10" id="KW-0575">Peroxidase</keyword>
<dbReference type="InterPro" id="IPR024712">
    <property type="entry name" value="Catalase_clade2"/>
</dbReference>
<comment type="function">
    <text evidence="2 10">Decomposes hydrogen peroxide into water and oxygen; serves to protect cells from the toxic effects of hydrogen peroxide.</text>
</comment>
<dbReference type="InterPro" id="IPR010582">
    <property type="entry name" value="Catalase_immune_responsive"/>
</dbReference>
<dbReference type="GO" id="GO:0004096">
    <property type="term" value="F:catalase activity"/>
    <property type="evidence" value="ECO:0007669"/>
    <property type="project" value="UniProtKB-EC"/>
</dbReference>
<name>A0ABR9SDH3_9BURK</name>
<feature type="domain" description="Catalase core" evidence="12">
    <location>
        <begin position="37"/>
        <end position="425"/>
    </location>
</feature>
<keyword evidence="8 10" id="KW-0408">Iron</keyword>
<dbReference type="PANTHER" id="PTHR42821">
    <property type="entry name" value="CATALASE"/>
    <property type="match status" value="1"/>
</dbReference>
<dbReference type="SMART" id="SM01060">
    <property type="entry name" value="Catalase"/>
    <property type="match status" value="1"/>
</dbReference>
<dbReference type="Gene3D" id="2.40.180.10">
    <property type="entry name" value="Catalase core domain"/>
    <property type="match status" value="1"/>
</dbReference>
<evidence type="ECO:0000256" key="4">
    <source>
        <dbReference type="ARBA" id="ARBA00022559"/>
    </source>
</evidence>
<dbReference type="Pfam" id="PF18011">
    <property type="entry name" value="Catalase_C"/>
    <property type="match status" value="1"/>
</dbReference>
<keyword evidence="5 10" id="KW-0349">Heme</keyword>
<dbReference type="Gene3D" id="3.40.50.880">
    <property type="match status" value="1"/>
</dbReference>
<dbReference type="PANTHER" id="PTHR42821:SF1">
    <property type="entry name" value="CATALASE-B"/>
    <property type="match status" value="1"/>
</dbReference>
<dbReference type="Proteomes" id="UP000715965">
    <property type="component" value="Unassembled WGS sequence"/>
</dbReference>
<dbReference type="InterPro" id="IPR029062">
    <property type="entry name" value="Class_I_gatase-like"/>
</dbReference>